<dbReference type="EMBL" id="MTKT01004582">
    <property type="protein sequence ID" value="OWM70938.1"/>
    <property type="molecule type" value="Genomic_DNA"/>
</dbReference>
<feature type="region of interest" description="Disordered" evidence="1">
    <location>
        <begin position="134"/>
        <end position="173"/>
    </location>
</feature>
<evidence type="ECO:0000256" key="1">
    <source>
        <dbReference type="SAM" id="MobiDB-lite"/>
    </source>
</evidence>
<organism evidence="2 3">
    <name type="scientific">Punica granatum</name>
    <name type="common">Pomegranate</name>
    <dbReference type="NCBI Taxonomy" id="22663"/>
    <lineage>
        <taxon>Eukaryota</taxon>
        <taxon>Viridiplantae</taxon>
        <taxon>Streptophyta</taxon>
        <taxon>Embryophyta</taxon>
        <taxon>Tracheophyta</taxon>
        <taxon>Spermatophyta</taxon>
        <taxon>Magnoliopsida</taxon>
        <taxon>eudicotyledons</taxon>
        <taxon>Gunneridae</taxon>
        <taxon>Pentapetalae</taxon>
        <taxon>rosids</taxon>
        <taxon>malvids</taxon>
        <taxon>Myrtales</taxon>
        <taxon>Lythraceae</taxon>
        <taxon>Punica</taxon>
    </lineage>
</organism>
<feature type="region of interest" description="Disordered" evidence="1">
    <location>
        <begin position="69"/>
        <end position="112"/>
    </location>
</feature>
<comment type="caution">
    <text evidence="2">The sequence shown here is derived from an EMBL/GenBank/DDBJ whole genome shotgun (WGS) entry which is preliminary data.</text>
</comment>
<dbReference type="Proteomes" id="UP000197138">
    <property type="component" value="Unassembled WGS sequence"/>
</dbReference>
<name>A0A218WEN6_PUNGR</name>
<feature type="compositionally biased region" description="Polar residues" evidence="1">
    <location>
        <begin position="153"/>
        <end position="162"/>
    </location>
</feature>
<gene>
    <name evidence="2" type="ORF">CDL15_Pgr019449</name>
</gene>
<evidence type="ECO:0000313" key="3">
    <source>
        <dbReference type="Proteomes" id="UP000197138"/>
    </source>
</evidence>
<protein>
    <submittedName>
        <fullName evidence="2">Uncharacterized protein</fullName>
    </submittedName>
</protein>
<sequence length="173" mass="19266">MELASFLPEVDEFNLDGCARDDKSQSNRSWHCGTIHHRITETLKGAQYGTLKIPLSTKVTNDTSEHVPEASCLSRGTPDLSQTPFLTGLPGPDPLTSKRHPETGLQAPRDHRVMEQALDDLSKLYRVSRWTFQWSQTPPDESSGHIHGKQRSQRSPNTSRHSGNTEEAPVTSP</sequence>
<proteinExistence type="predicted"/>
<evidence type="ECO:0000313" key="2">
    <source>
        <dbReference type="EMBL" id="OWM70938.1"/>
    </source>
</evidence>
<dbReference type="AlphaFoldDB" id="A0A218WEN6"/>
<accession>A0A218WEN6</accession>
<reference evidence="3" key="1">
    <citation type="journal article" date="2017" name="Plant J.">
        <title>The pomegranate (Punica granatum L.) genome and the genomics of punicalagin biosynthesis.</title>
        <authorList>
            <person name="Qin G."/>
            <person name="Xu C."/>
            <person name="Ming R."/>
            <person name="Tang H."/>
            <person name="Guyot R."/>
            <person name="Kramer E.M."/>
            <person name="Hu Y."/>
            <person name="Yi X."/>
            <person name="Qi Y."/>
            <person name="Xu X."/>
            <person name="Gao Z."/>
            <person name="Pan H."/>
            <person name="Jian J."/>
            <person name="Tian Y."/>
            <person name="Yue Z."/>
            <person name="Xu Y."/>
        </authorList>
    </citation>
    <scope>NUCLEOTIDE SEQUENCE [LARGE SCALE GENOMIC DNA]</scope>
    <source>
        <strain evidence="3">cv. Dabenzi</strain>
    </source>
</reference>